<dbReference type="InterPro" id="IPR023631">
    <property type="entry name" value="Amidase_dom"/>
</dbReference>
<dbReference type="EMBL" id="NMUL01000012">
    <property type="protein sequence ID" value="OXM67740.1"/>
    <property type="molecule type" value="Genomic_DNA"/>
</dbReference>
<reference evidence="3" key="1">
    <citation type="submission" date="2017-07" db="EMBL/GenBank/DDBJ databases">
        <title>Comparative genome mining reveals phylogenetic distribution patterns of secondary metabolites in Amycolatopsis.</title>
        <authorList>
            <person name="Adamek M."/>
            <person name="Alanjary M."/>
            <person name="Sales-Ortells H."/>
            <person name="Goodfellow M."/>
            <person name="Bull A.T."/>
            <person name="Kalinowski J."/>
            <person name="Ziemert N."/>
        </authorList>
    </citation>
    <scope>NUCLEOTIDE SEQUENCE [LARGE SCALE GENOMIC DNA]</scope>
    <source>
        <strain evidence="3">H5</strain>
    </source>
</reference>
<dbReference type="Pfam" id="PF01425">
    <property type="entry name" value="Amidase"/>
    <property type="match status" value="2"/>
</dbReference>
<feature type="domain" description="Amidase" evidence="1">
    <location>
        <begin position="342"/>
        <end position="439"/>
    </location>
</feature>
<dbReference type="SUPFAM" id="SSF75304">
    <property type="entry name" value="Amidase signature (AS) enzymes"/>
    <property type="match status" value="1"/>
</dbReference>
<dbReference type="PANTHER" id="PTHR43372:SF4">
    <property type="entry name" value="FATTY-ACID AMIDE HYDROLASE 2"/>
    <property type="match status" value="1"/>
</dbReference>
<name>A0A229T9Q8_9PSEU</name>
<dbReference type="Proteomes" id="UP000215199">
    <property type="component" value="Unassembled WGS sequence"/>
</dbReference>
<dbReference type="Gene3D" id="3.90.1300.10">
    <property type="entry name" value="Amidase signature (AS) domain"/>
    <property type="match status" value="1"/>
</dbReference>
<dbReference type="GO" id="GO:0012505">
    <property type="term" value="C:endomembrane system"/>
    <property type="evidence" value="ECO:0007669"/>
    <property type="project" value="TreeGrafter"/>
</dbReference>
<dbReference type="InterPro" id="IPR036928">
    <property type="entry name" value="AS_sf"/>
</dbReference>
<accession>A0A229T9Q8</accession>
<dbReference type="RefSeq" id="WP_093948140.1">
    <property type="nucleotide sequence ID" value="NZ_NMUL01000012.1"/>
</dbReference>
<evidence type="ECO:0000259" key="1">
    <source>
        <dbReference type="Pfam" id="PF01425"/>
    </source>
</evidence>
<evidence type="ECO:0000313" key="3">
    <source>
        <dbReference type="Proteomes" id="UP000215199"/>
    </source>
</evidence>
<organism evidence="2 3">
    <name type="scientific">Amycolatopsis vastitatis</name>
    <dbReference type="NCBI Taxonomy" id="1905142"/>
    <lineage>
        <taxon>Bacteria</taxon>
        <taxon>Bacillati</taxon>
        <taxon>Actinomycetota</taxon>
        <taxon>Actinomycetes</taxon>
        <taxon>Pseudonocardiales</taxon>
        <taxon>Pseudonocardiaceae</taxon>
        <taxon>Amycolatopsis</taxon>
    </lineage>
</organism>
<dbReference type="InterPro" id="IPR052739">
    <property type="entry name" value="FAAH2"/>
</dbReference>
<protein>
    <submittedName>
        <fullName evidence="2">Amidase</fullName>
    </submittedName>
</protein>
<evidence type="ECO:0000313" key="2">
    <source>
        <dbReference type="EMBL" id="OXM67740.1"/>
    </source>
</evidence>
<proteinExistence type="predicted"/>
<dbReference type="OrthoDB" id="182039at2"/>
<comment type="caution">
    <text evidence="2">The sequence shown here is derived from an EMBL/GenBank/DDBJ whole genome shotgun (WGS) entry which is preliminary data.</text>
</comment>
<feature type="domain" description="Amidase" evidence="1">
    <location>
        <begin position="23"/>
        <end position="301"/>
    </location>
</feature>
<gene>
    <name evidence="2" type="ORF">CF165_15145</name>
</gene>
<dbReference type="PANTHER" id="PTHR43372">
    <property type="entry name" value="FATTY-ACID AMIDE HYDROLASE"/>
    <property type="match status" value="1"/>
</dbReference>
<sequence>MTSFLTATEAAAGVRGGEFTSRELTERLLARIDQANPAVNAIVELRREDALRAAAEADAALARGDHAGPLHGVPMTVKESFNVAGMPTTWGNPEFADYIPDWDATVAERLRAAGAIVVGKSNVHRMLEDFGQTVSGIHGRTRNPWDPARTPGGSSGGGAAALAAGLTYLEYGSDLVGSIRIPAGFCGVYGLKPTAGLVPQRGFQPPGPPALPSEMAYLSAVGPLARSAGDLRTALRVTAGPEGDAAKAYRWELPPPRHTRLDGFRAGFVLDHPQAPVTGEAGAVLSDAVDALGRAGVKLVEGWPGGVDPVREAGTFGFHVGLFFAHQQPGADFAPLTEVVARERERMAARAAWARYFEDVDVFLCPVGFTTAFPHDDRPFADRVIATSDGDRPYDDQVFWITHASLPGLPAVAAPAGLSPGGLPVGLQVVGPRFEDDTALTFAELAAEVTGGFTPPPGW</sequence>
<keyword evidence="3" id="KW-1185">Reference proteome</keyword>
<dbReference type="AlphaFoldDB" id="A0A229T9Q8"/>